<dbReference type="InterPro" id="IPR014060">
    <property type="entry name" value="PglZ"/>
</dbReference>
<dbReference type="RefSeq" id="WP_089145559.1">
    <property type="nucleotide sequence ID" value="NZ_LYQW01000018.1"/>
</dbReference>
<comment type="caution">
    <text evidence="2">The sequence shown here is derived from an EMBL/GenBank/DDBJ whole genome shotgun (WGS) entry which is preliminary data.</text>
</comment>
<gene>
    <name evidence="2" type="ORF">AYP82_08525</name>
</gene>
<evidence type="ECO:0000313" key="2">
    <source>
        <dbReference type="EMBL" id="OXC22955.1"/>
    </source>
</evidence>
<dbReference type="SUPFAM" id="SSF53649">
    <property type="entry name" value="Alkaline phosphatase-like"/>
    <property type="match status" value="1"/>
</dbReference>
<dbReference type="NCBIfam" id="TIGR02687">
    <property type="entry name" value="BREX-1 system phosphatase PglZ type A"/>
    <property type="match status" value="1"/>
</dbReference>
<protein>
    <submittedName>
        <fullName evidence="2">TIGR02687 family protein</fullName>
    </submittedName>
</protein>
<evidence type="ECO:0000313" key="3">
    <source>
        <dbReference type="Proteomes" id="UP000198437"/>
    </source>
</evidence>
<dbReference type="EMBL" id="LYQW01000018">
    <property type="protein sequence ID" value="OXC22955.1"/>
    <property type="molecule type" value="Genomic_DNA"/>
</dbReference>
<feature type="coiled-coil region" evidence="1">
    <location>
        <begin position="578"/>
        <end position="605"/>
    </location>
</feature>
<accession>A0A854PK23</accession>
<dbReference type="InterPro" id="IPR017850">
    <property type="entry name" value="Alkaline_phosphatase_core_sf"/>
</dbReference>
<organism evidence="2 3">
    <name type="scientific">Lactobacillus crispatus</name>
    <dbReference type="NCBI Taxonomy" id="47770"/>
    <lineage>
        <taxon>Bacteria</taxon>
        <taxon>Bacillati</taxon>
        <taxon>Bacillota</taxon>
        <taxon>Bacilli</taxon>
        <taxon>Lactobacillales</taxon>
        <taxon>Lactobacillaceae</taxon>
        <taxon>Lactobacillus</taxon>
    </lineage>
</organism>
<dbReference type="Proteomes" id="UP000198437">
    <property type="component" value="Unassembled WGS sequence"/>
</dbReference>
<name>A0A854PK23_9LACO</name>
<keyword evidence="1" id="KW-0175">Coiled coil</keyword>
<proteinExistence type="predicted"/>
<dbReference type="AlphaFoldDB" id="A0A854PK23"/>
<evidence type="ECO:0000256" key="1">
    <source>
        <dbReference type="SAM" id="Coils"/>
    </source>
</evidence>
<sequence>MTTLTTDKIISELNNYFADDYQYVFWYDDKQQFQDIIDQIASKLTEAKLYKAQADQQFKTKINLLDDPQHKYLIYAPYKRPKIQENYLTDMEHYSKLFTADATQIILEELNLPENKLSFVKRYHAYFGAKTRRSDFTKYWSEDFESNPEKGIIAAITKTEKLDMNELLMKIIAAGSSNNRYLFSFAKYNVLDPFWKLIGNYFGYDTEENVSLLDLFNRLFVTYLANELSSKLPHKLQELVLKNKDNVQIFIDRFADSNKYQEYYDNESTRVWIDLELHDVLVQEALSDLTQVTIFDEVNDLILAKIRSKFVGNQVTDYEQVLEIIDQMLKRTRNNFTNRTENEYKFLRYAAELLNLRVPLVENWQKELSEYLDNEYQIDTIYRKCLLAYTRIADTDEYAEIKKTVDLYYGNGLLNSSVKQWNETFDLAQVPVELRQERFYHNYVKHVRERVVVIFSDALRFEVAKELEEELNSNDRLTMKMQYALTGLPSVTYTGMNVMLPHDDLTWDAKAVKVRVDGKNAETTLNRDKILKAVDESNSAAQLKDILEMTSKEIKQFITGKKVIYLYHNQIDAKGHELKTTKELVDATEKAIAEIKAAIQSLRTNGVAHIIVTADHGFIYQERPIQDTDKIDLSDQSYEGNAHLRYLITPDKISVKGVKGTTMGVGLGNNDQTNVYYPTSPNEFVAKSGSKNYVHGGSSIQEMLIPVLDIKATSRRSAAKPAEIKLAATTFKINNLKMNLLFNQTAPVSDVVLPTQYHVYFTDEDGKLISNSVTIEADRKGSAADRTIAVTITIQDAQYDINKNYFLVVERDGSDEDPQRFKYTMDLFTTGG</sequence>
<dbReference type="Pfam" id="PF08665">
    <property type="entry name" value="PglZ"/>
    <property type="match status" value="1"/>
</dbReference>
<reference evidence="2 3" key="1">
    <citation type="submission" date="2016-05" db="EMBL/GenBank/DDBJ databases">
        <authorList>
            <person name="Johnson T.J."/>
            <person name="Youmans B.P."/>
            <person name="Case K.A."/>
        </authorList>
    </citation>
    <scope>NUCLEOTIDE SEQUENCE [LARGE SCALE GENOMIC DNA]</scope>
    <source>
        <strain evidence="2 3">UMNLC6</strain>
    </source>
</reference>
<dbReference type="Gene3D" id="3.40.720.10">
    <property type="entry name" value="Alkaline Phosphatase, subunit A"/>
    <property type="match status" value="1"/>
</dbReference>